<evidence type="ECO:0000256" key="2">
    <source>
        <dbReference type="SAM" id="SignalP"/>
    </source>
</evidence>
<reference evidence="3 4" key="1">
    <citation type="submission" date="2023-08" db="EMBL/GenBank/DDBJ databases">
        <title>Mesonia sp. MT50, isolated from deep-sea sediment of the Mariana Trench.</title>
        <authorList>
            <person name="Fu H."/>
        </authorList>
    </citation>
    <scope>NUCLEOTIDE SEQUENCE [LARGE SCALE GENOMIC DNA]</scope>
    <source>
        <strain evidence="3 4">MT50</strain>
    </source>
</reference>
<evidence type="ECO:0000313" key="4">
    <source>
        <dbReference type="Proteomes" id="UP001230915"/>
    </source>
</evidence>
<keyword evidence="2" id="KW-0732">Signal</keyword>
<sequence>MNIRQLTLLSILLLTFTLSSCDNEPLEGEFSSVTQNPTEDENPNNQDGDNDGDDDNNDDGDNQDDNGNNDGDDNDGNDDGNDENTSNFTIESTEYPTPNGYIISDFDGTNNSVHAIYLINGTLINNEFYGQGCDFSNDLTQGAIFNIRSTSISNLEAGTYEYELSTFESSLNETNISTNIIVSDNCVTGSDSISENQITSGSMTIQMTNGVYTLNYTFETNDFGTIIGTYVGELQVAEDLS</sequence>
<dbReference type="PROSITE" id="PS51257">
    <property type="entry name" value="PROKAR_LIPOPROTEIN"/>
    <property type="match status" value="1"/>
</dbReference>
<protein>
    <submittedName>
        <fullName evidence="3">Uncharacterized protein</fullName>
    </submittedName>
</protein>
<feature type="signal peptide" evidence="2">
    <location>
        <begin position="1"/>
        <end position="20"/>
    </location>
</feature>
<feature type="compositionally biased region" description="Polar residues" evidence="1">
    <location>
        <begin position="83"/>
        <end position="96"/>
    </location>
</feature>
<comment type="caution">
    <text evidence="3">The sequence shown here is derived from an EMBL/GenBank/DDBJ whole genome shotgun (WGS) entry which is preliminary data.</text>
</comment>
<dbReference type="RefSeq" id="WP_308865122.1">
    <property type="nucleotide sequence ID" value="NZ_JAVHUL010000032.1"/>
</dbReference>
<feature type="region of interest" description="Disordered" evidence="1">
    <location>
        <begin position="25"/>
        <end position="97"/>
    </location>
</feature>
<evidence type="ECO:0000313" key="3">
    <source>
        <dbReference type="EMBL" id="MDQ7918143.1"/>
    </source>
</evidence>
<dbReference type="EMBL" id="JAVHUL010000032">
    <property type="protein sequence ID" value="MDQ7918143.1"/>
    <property type="molecule type" value="Genomic_DNA"/>
</dbReference>
<accession>A0ABU1A354</accession>
<feature type="compositionally biased region" description="Acidic residues" evidence="1">
    <location>
        <begin position="70"/>
        <end position="82"/>
    </location>
</feature>
<gene>
    <name evidence="3" type="ORF">RBU60_11190</name>
</gene>
<feature type="chain" id="PRO_5047021797" evidence="2">
    <location>
        <begin position="21"/>
        <end position="241"/>
    </location>
</feature>
<feature type="compositionally biased region" description="Acidic residues" evidence="1">
    <location>
        <begin position="38"/>
        <end position="64"/>
    </location>
</feature>
<keyword evidence="4" id="KW-1185">Reference proteome</keyword>
<proteinExistence type="predicted"/>
<evidence type="ECO:0000256" key="1">
    <source>
        <dbReference type="SAM" id="MobiDB-lite"/>
    </source>
</evidence>
<organism evidence="3 4">
    <name type="scientific">Mesonia profundi</name>
    <dbReference type="NCBI Taxonomy" id="3070998"/>
    <lineage>
        <taxon>Bacteria</taxon>
        <taxon>Pseudomonadati</taxon>
        <taxon>Bacteroidota</taxon>
        <taxon>Flavobacteriia</taxon>
        <taxon>Flavobacteriales</taxon>
        <taxon>Flavobacteriaceae</taxon>
        <taxon>Mesonia</taxon>
    </lineage>
</organism>
<name>A0ABU1A354_9FLAO</name>
<dbReference type="Proteomes" id="UP001230915">
    <property type="component" value="Unassembled WGS sequence"/>
</dbReference>